<feature type="region of interest" description="Disordered" evidence="5">
    <location>
        <begin position="1"/>
        <end position="41"/>
    </location>
</feature>
<dbReference type="PANTHER" id="PTHR42792">
    <property type="entry name" value="FLAGELLIN"/>
    <property type="match status" value="1"/>
</dbReference>
<organism evidence="7">
    <name type="scientific">Sphingomonas sp. A1</name>
    <dbReference type="NCBI Taxonomy" id="90322"/>
    <lineage>
        <taxon>Bacteria</taxon>
        <taxon>Pseudomonadati</taxon>
        <taxon>Pseudomonadota</taxon>
        <taxon>Alphaproteobacteria</taxon>
        <taxon>Sphingomonadales</taxon>
        <taxon>Sphingomonadaceae</taxon>
        <taxon>Sphingomonas</taxon>
    </lineage>
</organism>
<keyword evidence="7" id="KW-0966">Cell projection</keyword>
<evidence type="ECO:0000256" key="3">
    <source>
        <dbReference type="ARBA" id="ARBA00005709"/>
    </source>
</evidence>
<keyword evidence="4" id="KW-0975">Bacterial flagellum</keyword>
<keyword evidence="7" id="KW-0969">Cilium</keyword>
<dbReference type="PANTHER" id="PTHR42792:SF1">
    <property type="entry name" value="FLAGELLAR HOOK-ASSOCIATED PROTEIN 3"/>
    <property type="match status" value="1"/>
</dbReference>
<keyword evidence="7" id="KW-0282">Flagellum</keyword>
<dbReference type="InterPro" id="IPR013384">
    <property type="entry name" value="Flagell_FlgL"/>
</dbReference>
<comment type="similarity">
    <text evidence="3">Belongs to the bacterial flagellin family.</text>
</comment>
<dbReference type="GO" id="GO:0005576">
    <property type="term" value="C:extracellular region"/>
    <property type="evidence" value="ECO:0007669"/>
    <property type="project" value="UniProtKB-SubCell"/>
</dbReference>
<dbReference type="GO" id="GO:0009424">
    <property type="term" value="C:bacterial-type flagellum hook"/>
    <property type="evidence" value="ECO:0007669"/>
    <property type="project" value="InterPro"/>
</dbReference>
<reference evidence="7" key="1">
    <citation type="submission" date="2015-04" db="EMBL/GenBank/DDBJ databases">
        <title>Formation of a single polar flagellum by lateral and polar bacterial flagellar gene sets.</title>
        <authorList>
            <person name="Maruyama Y."/>
            <person name="Kobayashi M."/>
            <person name="Murata K."/>
            <person name="Hashimoto W."/>
        </authorList>
    </citation>
    <scope>NUCLEOTIDE SEQUENCE</scope>
    <source>
        <strain evidence="7">A1</strain>
    </source>
</reference>
<evidence type="ECO:0000256" key="5">
    <source>
        <dbReference type="SAM" id="MobiDB-lite"/>
    </source>
</evidence>
<evidence type="ECO:0000313" key="7">
    <source>
        <dbReference type="EMBL" id="BAQ08168.1"/>
    </source>
</evidence>
<dbReference type="SUPFAM" id="SSF64518">
    <property type="entry name" value="Phase 1 flagellin"/>
    <property type="match status" value="1"/>
</dbReference>
<evidence type="ECO:0000256" key="1">
    <source>
        <dbReference type="ARBA" id="ARBA00004365"/>
    </source>
</evidence>
<feature type="domain" description="Flagellin N-terminal" evidence="6">
    <location>
        <begin position="65"/>
        <end position="198"/>
    </location>
</feature>
<dbReference type="GO" id="GO:0071973">
    <property type="term" value="P:bacterial-type flagellum-dependent cell motility"/>
    <property type="evidence" value="ECO:0007669"/>
    <property type="project" value="InterPro"/>
</dbReference>
<proteinExistence type="inferred from homology"/>
<evidence type="ECO:0000256" key="4">
    <source>
        <dbReference type="ARBA" id="ARBA00023143"/>
    </source>
</evidence>
<dbReference type="Gene3D" id="1.20.1330.10">
    <property type="entry name" value="f41 fragment of flagellin, N-terminal domain"/>
    <property type="match status" value="1"/>
</dbReference>
<gene>
    <name evidence="7" type="primary">flgL</name>
</gene>
<protein>
    <submittedName>
        <fullName evidence="7">Flagellar hook-associated protein FlgL</fullName>
    </submittedName>
</protein>
<dbReference type="AlphaFoldDB" id="A0A0A8JEH5"/>
<dbReference type="InterPro" id="IPR001492">
    <property type="entry name" value="Flagellin"/>
</dbReference>
<dbReference type="Pfam" id="PF00669">
    <property type="entry name" value="Flagellin_N"/>
    <property type="match status" value="1"/>
</dbReference>
<dbReference type="NCBIfam" id="TIGR02550">
    <property type="entry name" value="flagell_flgL"/>
    <property type="match status" value="1"/>
</dbReference>
<sequence length="360" mass="38161">MEFVSSGPAGVGRVPLRGIGTGGGRLPAPRARSPGATQHAGRWPAIEKTVAEQEYSDMRIASTQYHSTMNSALQAASSRLEQIMQKMATGQKLQLPSDDPVTHVRLSRLTREEAALTQYRDNIGALRVRLQQNETSLDGMTTDLQEARDLMVWALDGANSEEDVAAMSSSLTALAQSLFYNANSRDQEGRYLFSGTATSSAAVTYDPTAPLGTRYSFNGNLGKQMVVVGNGVTQAANVTVEELAGTLNQLESTVEALQAPGADVNNATTRAQLNATLGSIDASMGTLGAKIAGLGGMQNILETMDTNHANVSLSNQQALIDLGQLDYGDAAVKLNGYTTALQATQKAYAQVSKLSLFDII</sequence>
<accession>A0A0A8JEH5</accession>
<dbReference type="InterPro" id="IPR001029">
    <property type="entry name" value="Flagellin_N"/>
</dbReference>
<evidence type="ECO:0000256" key="2">
    <source>
        <dbReference type="ARBA" id="ARBA00004613"/>
    </source>
</evidence>
<evidence type="ECO:0000259" key="6">
    <source>
        <dbReference type="Pfam" id="PF00669"/>
    </source>
</evidence>
<dbReference type="GO" id="GO:0005198">
    <property type="term" value="F:structural molecule activity"/>
    <property type="evidence" value="ECO:0007669"/>
    <property type="project" value="InterPro"/>
</dbReference>
<name>A0A0A8JEH5_9SPHN</name>
<comment type="subcellular location">
    <subcellularLocation>
        <location evidence="1">Bacterial flagellum</location>
    </subcellularLocation>
    <subcellularLocation>
        <location evidence="2">Secreted</location>
    </subcellularLocation>
</comment>
<dbReference type="EMBL" id="LC043068">
    <property type="protein sequence ID" value="BAQ08168.1"/>
    <property type="molecule type" value="Genomic_DNA"/>
</dbReference>